<dbReference type="PANTHER" id="PTHR30386:SF19">
    <property type="entry name" value="MULTIDRUG EXPORT PROTEIN EMRA-RELATED"/>
    <property type="match status" value="1"/>
</dbReference>
<evidence type="ECO:0000256" key="1">
    <source>
        <dbReference type="ARBA" id="ARBA00004196"/>
    </source>
</evidence>
<keyword evidence="2" id="KW-0175">Coiled coil</keyword>
<dbReference type="STRING" id="1505087.AYJ54_35070"/>
<evidence type="ECO:0008006" key="5">
    <source>
        <dbReference type="Google" id="ProtNLM"/>
    </source>
</evidence>
<keyword evidence="4" id="KW-1185">Reference proteome</keyword>
<accession>A0A176Y8R6</accession>
<evidence type="ECO:0000313" key="3">
    <source>
        <dbReference type="EMBL" id="OAE97500.1"/>
    </source>
</evidence>
<dbReference type="Proteomes" id="UP000076959">
    <property type="component" value="Unassembled WGS sequence"/>
</dbReference>
<evidence type="ECO:0000313" key="4">
    <source>
        <dbReference type="Proteomes" id="UP000076959"/>
    </source>
</evidence>
<feature type="coiled-coil region" evidence="2">
    <location>
        <begin position="160"/>
        <end position="187"/>
    </location>
</feature>
<dbReference type="AlphaFoldDB" id="A0A176Y8R6"/>
<dbReference type="GO" id="GO:0030313">
    <property type="term" value="C:cell envelope"/>
    <property type="evidence" value="ECO:0007669"/>
    <property type="project" value="UniProtKB-SubCell"/>
</dbReference>
<name>A0A176Y8R6_9BRAD</name>
<gene>
    <name evidence="3" type="ORF">AYJ54_35070</name>
</gene>
<evidence type="ECO:0000256" key="2">
    <source>
        <dbReference type="SAM" id="Coils"/>
    </source>
</evidence>
<proteinExistence type="predicted"/>
<sequence length="442" mass="47615">MSVLLVSAVAPPIIADQSDRAVVNAPLTLLTAPIDGEVGSLSKQIRNAVEPGDSLARISNARVDESALMALEQKTSDERAKLEATKQKKESDRAYVNALDSEISSQTETLRTQFQSEIVALRAKVAESDSLSGAKKALVDRQSTLVARNVASMDMLNPTKAQYSAALHNADAERAKLNQKIAQLDALQKGIYVGDDLVAIGILVQKRRDISLDATRMQIEEKELSASLRDHQSLVDKERQRLAILADADVTASTPGTILTMGVTPGRRVNAGDAVASLVDCDKRFVAAIFSYRQSQSMKVGTRVHIDNADFKSGIVEAILPKTTDKVDERYAVPFPQTERRELYAIITPDERDSEVVNSEPVATSSETTPCTVGQWVTVTKDKALIPSMSVTWHRAEKLIASWNADKGPAPGDSKKSTLSAGIAALIAEFRSAASAAQPAVP</sequence>
<organism evidence="3 4">
    <name type="scientific">Bradyrhizobium centrolobii</name>
    <dbReference type="NCBI Taxonomy" id="1505087"/>
    <lineage>
        <taxon>Bacteria</taxon>
        <taxon>Pseudomonadati</taxon>
        <taxon>Pseudomonadota</taxon>
        <taxon>Alphaproteobacteria</taxon>
        <taxon>Hyphomicrobiales</taxon>
        <taxon>Nitrobacteraceae</taxon>
        <taxon>Bradyrhizobium</taxon>
    </lineage>
</organism>
<comment type="caution">
    <text evidence="3">The sequence shown here is derived from an EMBL/GenBank/DDBJ whole genome shotgun (WGS) entry which is preliminary data.</text>
</comment>
<dbReference type="OrthoDB" id="8189155at2"/>
<protein>
    <recommendedName>
        <fullName evidence="5">HlyD family secretion protein</fullName>
    </recommendedName>
</protein>
<dbReference type="EMBL" id="LUUB01000125">
    <property type="protein sequence ID" value="OAE97500.1"/>
    <property type="molecule type" value="Genomic_DNA"/>
</dbReference>
<dbReference type="InterPro" id="IPR050739">
    <property type="entry name" value="MFP"/>
</dbReference>
<reference evidence="3 4" key="1">
    <citation type="submission" date="2016-03" db="EMBL/GenBank/DDBJ databases">
        <title>Draft Genome Sequence of the Strain BR 10245 (Bradyrhizobium sp.) isolated from nodules of Centrolobium paraense.</title>
        <authorList>
            <person name="Simoes-Araujo J.L.Sr."/>
            <person name="Barauna A.C."/>
            <person name="Silva K."/>
            <person name="Zilli J.E."/>
        </authorList>
    </citation>
    <scope>NUCLEOTIDE SEQUENCE [LARGE SCALE GENOMIC DNA]</scope>
    <source>
        <strain evidence="3 4">BR 10245</strain>
    </source>
</reference>
<comment type="subcellular location">
    <subcellularLocation>
        <location evidence="1">Cell envelope</location>
    </subcellularLocation>
</comment>
<dbReference type="PANTHER" id="PTHR30386">
    <property type="entry name" value="MEMBRANE FUSION SUBUNIT OF EMRAB-TOLC MULTIDRUG EFFLUX PUMP"/>
    <property type="match status" value="1"/>
</dbReference>